<evidence type="ECO:0000313" key="3">
    <source>
        <dbReference type="Proteomes" id="UP001140949"/>
    </source>
</evidence>
<reference evidence="2" key="1">
    <citation type="journal article" date="2023" name="GigaByte">
        <title>Genome assembly of the bearded iris, Iris pallida Lam.</title>
        <authorList>
            <person name="Bruccoleri R.E."/>
            <person name="Oakeley E.J."/>
            <person name="Faust A.M.E."/>
            <person name="Altorfer M."/>
            <person name="Dessus-Babus S."/>
            <person name="Burckhardt D."/>
            <person name="Oertli M."/>
            <person name="Naumann U."/>
            <person name="Petersen F."/>
            <person name="Wong J."/>
        </authorList>
    </citation>
    <scope>NUCLEOTIDE SEQUENCE</scope>
    <source>
        <strain evidence="2">GSM-AAB239-AS_SAM_17_03QT</strain>
    </source>
</reference>
<dbReference type="AlphaFoldDB" id="A0AAX6IAL1"/>
<organism evidence="2 3">
    <name type="scientific">Iris pallida</name>
    <name type="common">Sweet iris</name>
    <dbReference type="NCBI Taxonomy" id="29817"/>
    <lineage>
        <taxon>Eukaryota</taxon>
        <taxon>Viridiplantae</taxon>
        <taxon>Streptophyta</taxon>
        <taxon>Embryophyta</taxon>
        <taxon>Tracheophyta</taxon>
        <taxon>Spermatophyta</taxon>
        <taxon>Magnoliopsida</taxon>
        <taxon>Liliopsida</taxon>
        <taxon>Asparagales</taxon>
        <taxon>Iridaceae</taxon>
        <taxon>Iridoideae</taxon>
        <taxon>Irideae</taxon>
        <taxon>Iris</taxon>
    </lineage>
</organism>
<sequence length="86" mass="9774">MGVLVVRVSTCHGTQTRQGFGNNECVCVVGHRHRWVENEKCVVLDTRKVCKCNKILGTMNYDGHPGSDPRPTRLDTEIGWTKTQYR</sequence>
<name>A0AAX6IAL1_IRIPA</name>
<dbReference type="Proteomes" id="UP001140949">
    <property type="component" value="Unassembled WGS sequence"/>
</dbReference>
<comment type="caution">
    <text evidence="2">The sequence shown here is derived from an EMBL/GenBank/DDBJ whole genome shotgun (WGS) entry which is preliminary data.</text>
</comment>
<feature type="region of interest" description="Disordered" evidence="1">
    <location>
        <begin position="62"/>
        <end position="86"/>
    </location>
</feature>
<evidence type="ECO:0000313" key="2">
    <source>
        <dbReference type="EMBL" id="KAJ6850276.1"/>
    </source>
</evidence>
<dbReference type="EMBL" id="JANAVB010003037">
    <property type="protein sequence ID" value="KAJ6850276.1"/>
    <property type="molecule type" value="Genomic_DNA"/>
</dbReference>
<protein>
    <submittedName>
        <fullName evidence="2">Leucine-rich repeat extensin-like protein 3</fullName>
    </submittedName>
</protein>
<feature type="compositionally biased region" description="Basic and acidic residues" evidence="1">
    <location>
        <begin position="65"/>
        <end position="76"/>
    </location>
</feature>
<reference evidence="2" key="2">
    <citation type="submission" date="2023-04" db="EMBL/GenBank/DDBJ databases">
        <authorList>
            <person name="Bruccoleri R.E."/>
            <person name="Oakeley E.J."/>
            <person name="Faust A.-M."/>
            <person name="Dessus-Babus S."/>
            <person name="Altorfer M."/>
            <person name="Burckhardt D."/>
            <person name="Oertli M."/>
            <person name="Naumann U."/>
            <person name="Petersen F."/>
            <person name="Wong J."/>
        </authorList>
    </citation>
    <scope>NUCLEOTIDE SEQUENCE</scope>
    <source>
        <strain evidence="2">GSM-AAB239-AS_SAM_17_03QT</strain>
        <tissue evidence="2">Leaf</tissue>
    </source>
</reference>
<accession>A0AAX6IAL1</accession>
<gene>
    <name evidence="2" type="ORF">M6B38_265570</name>
</gene>
<evidence type="ECO:0000256" key="1">
    <source>
        <dbReference type="SAM" id="MobiDB-lite"/>
    </source>
</evidence>
<proteinExistence type="predicted"/>
<keyword evidence="3" id="KW-1185">Reference proteome</keyword>